<evidence type="ECO:0000259" key="4">
    <source>
        <dbReference type="PROSITE" id="PS50932"/>
    </source>
</evidence>
<dbReference type="Pfam" id="PF00356">
    <property type="entry name" value="LacI"/>
    <property type="match status" value="1"/>
</dbReference>
<dbReference type="Proteomes" id="UP000192582">
    <property type="component" value="Unassembled WGS sequence"/>
</dbReference>
<dbReference type="Gene3D" id="1.10.260.40">
    <property type="entry name" value="lambda repressor-like DNA-binding domains"/>
    <property type="match status" value="1"/>
</dbReference>
<dbReference type="InterPro" id="IPR046335">
    <property type="entry name" value="LacI/GalR-like_sensor"/>
</dbReference>
<feature type="domain" description="HTH lacI-type" evidence="4">
    <location>
        <begin position="23"/>
        <end position="79"/>
    </location>
</feature>
<dbReference type="AlphaFoldDB" id="A0A1W1VWU7"/>
<dbReference type="SUPFAM" id="SSF47413">
    <property type="entry name" value="lambda repressor-like DNA-binding domains"/>
    <property type="match status" value="1"/>
</dbReference>
<evidence type="ECO:0000313" key="5">
    <source>
        <dbReference type="EMBL" id="SMB97581.1"/>
    </source>
</evidence>
<reference evidence="5 6" key="1">
    <citation type="submission" date="2017-04" db="EMBL/GenBank/DDBJ databases">
        <authorList>
            <person name="Afonso C.L."/>
            <person name="Miller P.J."/>
            <person name="Scott M.A."/>
            <person name="Spackman E."/>
            <person name="Goraichik I."/>
            <person name="Dimitrov K.M."/>
            <person name="Suarez D.L."/>
            <person name="Swayne D.E."/>
        </authorList>
    </citation>
    <scope>NUCLEOTIDE SEQUENCE [LARGE SCALE GENOMIC DNA]</scope>
    <source>
        <strain evidence="5 6">KR-140</strain>
    </source>
</reference>
<dbReference type="SUPFAM" id="SSF53822">
    <property type="entry name" value="Periplasmic binding protein-like I"/>
    <property type="match status" value="1"/>
</dbReference>
<dbReference type="CDD" id="cd06267">
    <property type="entry name" value="PBP1_LacI_sugar_binding-like"/>
    <property type="match status" value="1"/>
</dbReference>
<dbReference type="PROSITE" id="PS50932">
    <property type="entry name" value="HTH_LACI_2"/>
    <property type="match status" value="1"/>
</dbReference>
<organism evidence="5 6">
    <name type="scientific">Deinococcus hopiensis KR-140</name>
    <dbReference type="NCBI Taxonomy" id="695939"/>
    <lineage>
        <taxon>Bacteria</taxon>
        <taxon>Thermotogati</taxon>
        <taxon>Deinococcota</taxon>
        <taxon>Deinococci</taxon>
        <taxon>Deinococcales</taxon>
        <taxon>Deinococcaceae</taxon>
        <taxon>Deinococcus</taxon>
    </lineage>
</organism>
<protein>
    <submittedName>
        <fullName evidence="5">Transcriptional regulator, LacI family</fullName>
    </submittedName>
</protein>
<dbReference type="SMART" id="SM00354">
    <property type="entry name" value="HTH_LACI"/>
    <property type="match status" value="1"/>
</dbReference>
<gene>
    <name evidence="5" type="ORF">SAMN00790413_06069</name>
</gene>
<evidence type="ECO:0000256" key="2">
    <source>
        <dbReference type="ARBA" id="ARBA00023125"/>
    </source>
</evidence>
<dbReference type="OrthoDB" id="59053at2"/>
<dbReference type="EMBL" id="FWWU01000011">
    <property type="protein sequence ID" value="SMB97581.1"/>
    <property type="molecule type" value="Genomic_DNA"/>
</dbReference>
<evidence type="ECO:0000256" key="1">
    <source>
        <dbReference type="ARBA" id="ARBA00023015"/>
    </source>
</evidence>
<dbReference type="PANTHER" id="PTHR30146:SF138">
    <property type="entry name" value="TRANSCRIPTIONAL REGULATORY PROTEIN"/>
    <property type="match status" value="1"/>
</dbReference>
<keyword evidence="2" id="KW-0238">DNA-binding</keyword>
<dbReference type="GO" id="GO:0000976">
    <property type="term" value="F:transcription cis-regulatory region binding"/>
    <property type="evidence" value="ECO:0007669"/>
    <property type="project" value="TreeGrafter"/>
</dbReference>
<keyword evidence="3" id="KW-0804">Transcription</keyword>
<evidence type="ECO:0000256" key="3">
    <source>
        <dbReference type="ARBA" id="ARBA00023163"/>
    </source>
</evidence>
<keyword evidence="6" id="KW-1185">Reference proteome</keyword>
<dbReference type="Pfam" id="PF13377">
    <property type="entry name" value="Peripla_BP_3"/>
    <property type="match status" value="1"/>
</dbReference>
<dbReference type="InterPro" id="IPR028082">
    <property type="entry name" value="Peripla_BP_I"/>
</dbReference>
<name>A0A1W1VWU7_9DEIO</name>
<keyword evidence="1" id="KW-0805">Transcription regulation</keyword>
<dbReference type="PANTHER" id="PTHR30146">
    <property type="entry name" value="LACI-RELATED TRANSCRIPTIONAL REPRESSOR"/>
    <property type="match status" value="1"/>
</dbReference>
<dbReference type="InterPro" id="IPR010982">
    <property type="entry name" value="Lambda_DNA-bd_dom_sf"/>
</dbReference>
<dbReference type="CDD" id="cd01392">
    <property type="entry name" value="HTH_LacI"/>
    <property type="match status" value="1"/>
</dbReference>
<evidence type="ECO:0000313" key="6">
    <source>
        <dbReference type="Proteomes" id="UP000192582"/>
    </source>
</evidence>
<dbReference type="Gene3D" id="3.40.50.2300">
    <property type="match status" value="2"/>
</dbReference>
<dbReference type="STRING" id="695939.SAMN00790413_06069"/>
<sequence>MMGILSRYDQNVRKSSPAISRRVTSVDVARLAGVERSTVSLVLNGKAAGRVTPAVQALVWQAANQLGYLPNAAARTLRLGEPRAVALVVPQAVNPFFAPVLHGATVEARRRGHAVVLIDAEDDGAWRGRLLDTVSRQSVSGLLLWSALSDAELGSWRGRTVLIEDVRAGAPSVMLDVEGGAQQAARHLVQLGHRRFGHLAGRSSHPTFTRRKEAFLQTLREEAVGFEWSEMDAPFDLDGATRAAAELLRGPRRPTALFCDDDLLAAGAYKAARSLGLRIPADVSVVGFNDVPLARALEPELTTVAAEPDALGMRAVATLLDLLEGLEVVPSMLVPRLVVRGSTASPAV</sequence>
<dbReference type="GO" id="GO:0003700">
    <property type="term" value="F:DNA-binding transcription factor activity"/>
    <property type="evidence" value="ECO:0007669"/>
    <property type="project" value="TreeGrafter"/>
</dbReference>
<proteinExistence type="predicted"/>
<accession>A0A1W1VWU7</accession>
<dbReference type="InterPro" id="IPR000843">
    <property type="entry name" value="HTH_LacI"/>
</dbReference>